<evidence type="ECO:0000313" key="6">
    <source>
        <dbReference type="Proteomes" id="UP000183859"/>
    </source>
</evidence>
<organism evidence="5 6">
    <name type="scientific">Phaeobacter porticola</name>
    <dbReference type="NCBI Taxonomy" id="1844006"/>
    <lineage>
        <taxon>Bacteria</taxon>
        <taxon>Pseudomonadati</taxon>
        <taxon>Pseudomonadota</taxon>
        <taxon>Alphaproteobacteria</taxon>
        <taxon>Rhodobacterales</taxon>
        <taxon>Roseobacteraceae</taxon>
        <taxon>Phaeobacter</taxon>
    </lineage>
</organism>
<evidence type="ECO:0000313" key="5">
    <source>
        <dbReference type="EMBL" id="APG49207.1"/>
    </source>
</evidence>
<dbReference type="Proteomes" id="UP000183859">
    <property type="component" value="Plasmid pP97_b"/>
</dbReference>
<dbReference type="PANTHER" id="PTHR24321">
    <property type="entry name" value="DEHYDROGENASES, SHORT CHAIN"/>
    <property type="match status" value="1"/>
</dbReference>
<proteinExistence type="inferred from homology"/>
<dbReference type="InterPro" id="IPR036291">
    <property type="entry name" value="NAD(P)-bd_dom_sf"/>
</dbReference>
<reference evidence="6" key="1">
    <citation type="submission" date="2016-07" db="EMBL/GenBank/DDBJ databases">
        <title>Phaeobacter portensis sp. nov., a tropodithietic acid producing bacterium isolated from a German harbor.</title>
        <authorList>
            <person name="Freese H.M."/>
            <person name="Bunk B."/>
            <person name="Breider S."/>
            <person name="Brinkhoff T."/>
        </authorList>
    </citation>
    <scope>NUCLEOTIDE SEQUENCE [LARGE SCALE GENOMIC DNA]</scope>
    <source>
        <strain evidence="6">P97</strain>
        <plasmid evidence="6">pp97_b</plasmid>
    </source>
</reference>
<feature type="domain" description="Ketoreductase" evidence="4">
    <location>
        <begin position="5"/>
        <end position="178"/>
    </location>
</feature>
<evidence type="ECO:0000259" key="4">
    <source>
        <dbReference type="SMART" id="SM00822"/>
    </source>
</evidence>
<name>A0A1L3IAP4_9RHOB</name>
<dbReference type="InterPro" id="IPR002347">
    <property type="entry name" value="SDR_fam"/>
</dbReference>
<dbReference type="CDD" id="cd05233">
    <property type="entry name" value="SDR_c"/>
    <property type="match status" value="1"/>
</dbReference>
<keyword evidence="5" id="KW-0614">Plasmid</keyword>
<evidence type="ECO:0000256" key="3">
    <source>
        <dbReference type="ARBA" id="ARBA00023027"/>
    </source>
</evidence>
<dbReference type="GO" id="GO:0018454">
    <property type="term" value="F:acetoacetyl-CoA reductase activity"/>
    <property type="evidence" value="ECO:0007669"/>
    <property type="project" value="UniProtKB-EC"/>
</dbReference>
<keyword evidence="2 5" id="KW-0560">Oxidoreductase</keyword>
<comment type="similarity">
    <text evidence="1">Belongs to the short-chain dehydrogenases/reductases (SDR) family.</text>
</comment>
<dbReference type="FunFam" id="3.40.50.720:FF:000084">
    <property type="entry name" value="Short-chain dehydrogenase reductase"/>
    <property type="match status" value="1"/>
</dbReference>
<dbReference type="RefSeq" id="WP_083570458.1">
    <property type="nucleotide sequence ID" value="NZ_CP016366.1"/>
</dbReference>
<dbReference type="AlphaFoldDB" id="A0A1L3IAP4"/>
<evidence type="ECO:0000256" key="2">
    <source>
        <dbReference type="ARBA" id="ARBA00023002"/>
    </source>
</evidence>
<dbReference type="PANTHER" id="PTHR24321:SF8">
    <property type="entry name" value="ESTRADIOL 17-BETA-DEHYDROGENASE 8-RELATED"/>
    <property type="match status" value="1"/>
</dbReference>
<accession>A0A1L3IAP4</accession>
<gene>
    <name evidence="5" type="primary">phaB_2</name>
    <name evidence="5" type="ORF">PhaeoP97_03857</name>
</gene>
<protein>
    <submittedName>
        <fullName evidence="5">Acetoacetyl-CoA reductase PhaB</fullName>
        <ecNumber evidence="5">1.1.1.36</ecNumber>
    </submittedName>
</protein>
<evidence type="ECO:0000256" key="1">
    <source>
        <dbReference type="ARBA" id="ARBA00006484"/>
    </source>
</evidence>
<dbReference type="OrthoDB" id="9797020at2"/>
<dbReference type="EC" id="1.1.1.36" evidence="5"/>
<dbReference type="SMART" id="SM00822">
    <property type="entry name" value="PKS_KR"/>
    <property type="match status" value="1"/>
</dbReference>
<keyword evidence="6" id="KW-1185">Reference proteome</keyword>
<geneLocation type="plasmid" evidence="6">
    <name>pp97_b</name>
</geneLocation>
<keyword evidence="3" id="KW-0520">NAD</keyword>
<dbReference type="EMBL" id="CP016366">
    <property type="protein sequence ID" value="APG49207.1"/>
    <property type="molecule type" value="Genomic_DNA"/>
</dbReference>
<sequence length="245" mass="25755">MNESSIIIVTGGTHGIGQACVETLAGQGQRVVFTGRDEAAGQMLEKKCGAIFQQCDVADEDQCHAAVTRAMDLGQGRIAGLVNNAGMSLRAPFEETRTEDWDRIMTVNARSVYLMTRLALPGLRAAKGSVVTTSSVAGLVGQRGLALYTASKATLIGLTQALALEYGSEVRFNAIAPGQIGTRMMQKIMDDPERLAATVATIPAARLAEPREVADVVAWLISDASSFVNGAIIPVDGGETAGIFD</sequence>
<dbReference type="Gene3D" id="3.40.50.720">
    <property type="entry name" value="NAD(P)-binding Rossmann-like Domain"/>
    <property type="match status" value="1"/>
</dbReference>
<dbReference type="SUPFAM" id="SSF51735">
    <property type="entry name" value="NAD(P)-binding Rossmann-fold domains"/>
    <property type="match status" value="1"/>
</dbReference>
<dbReference type="Pfam" id="PF13561">
    <property type="entry name" value="adh_short_C2"/>
    <property type="match status" value="1"/>
</dbReference>
<dbReference type="InterPro" id="IPR057326">
    <property type="entry name" value="KR_dom"/>
</dbReference>
<dbReference type="PRINTS" id="PR00081">
    <property type="entry name" value="GDHRDH"/>
</dbReference>
<dbReference type="PRINTS" id="PR00080">
    <property type="entry name" value="SDRFAMILY"/>
</dbReference>
<dbReference type="KEGG" id="php:PhaeoP97_03857"/>